<name>A0A4Q7MWD6_9BACT</name>
<feature type="domain" description="HTH gntR-type" evidence="4">
    <location>
        <begin position="68"/>
        <end position="136"/>
    </location>
</feature>
<dbReference type="PROSITE" id="PS50949">
    <property type="entry name" value="HTH_GNTR"/>
    <property type="match status" value="1"/>
</dbReference>
<dbReference type="InterPro" id="IPR011711">
    <property type="entry name" value="GntR_C"/>
</dbReference>
<dbReference type="SUPFAM" id="SSF48008">
    <property type="entry name" value="GntR ligand-binding domain-like"/>
    <property type="match status" value="1"/>
</dbReference>
<protein>
    <submittedName>
        <fullName evidence="5">GntR family transcriptional regulator</fullName>
    </submittedName>
</protein>
<dbReference type="GO" id="GO:0003677">
    <property type="term" value="F:DNA binding"/>
    <property type="evidence" value="ECO:0007669"/>
    <property type="project" value="UniProtKB-KW"/>
</dbReference>
<dbReference type="Proteomes" id="UP000293874">
    <property type="component" value="Unassembled WGS sequence"/>
</dbReference>
<reference evidence="5 6" key="1">
    <citation type="submission" date="2019-02" db="EMBL/GenBank/DDBJ databases">
        <title>Genomic Encyclopedia of Type Strains, Phase IV (KMG-IV): sequencing the most valuable type-strain genomes for metagenomic binning, comparative biology and taxonomic classification.</title>
        <authorList>
            <person name="Goeker M."/>
        </authorList>
    </citation>
    <scope>NUCLEOTIDE SEQUENCE [LARGE SCALE GENOMIC DNA]</scope>
    <source>
        <strain evidence="5 6">DSM 18116</strain>
    </source>
</reference>
<dbReference type="SMART" id="SM00345">
    <property type="entry name" value="HTH_GNTR"/>
    <property type="match status" value="1"/>
</dbReference>
<dbReference type="SMART" id="SM00895">
    <property type="entry name" value="FCD"/>
    <property type="match status" value="1"/>
</dbReference>
<dbReference type="Pfam" id="PF07729">
    <property type="entry name" value="FCD"/>
    <property type="match status" value="1"/>
</dbReference>
<dbReference type="EMBL" id="SGXA01000002">
    <property type="protein sequence ID" value="RZS71463.1"/>
    <property type="molecule type" value="Genomic_DNA"/>
</dbReference>
<evidence type="ECO:0000256" key="2">
    <source>
        <dbReference type="ARBA" id="ARBA00023125"/>
    </source>
</evidence>
<dbReference type="InterPro" id="IPR036390">
    <property type="entry name" value="WH_DNA-bd_sf"/>
</dbReference>
<evidence type="ECO:0000313" key="6">
    <source>
        <dbReference type="Proteomes" id="UP000293874"/>
    </source>
</evidence>
<evidence type="ECO:0000313" key="5">
    <source>
        <dbReference type="EMBL" id="RZS71463.1"/>
    </source>
</evidence>
<dbReference type="AlphaFoldDB" id="A0A4Q7MWD6"/>
<dbReference type="PANTHER" id="PTHR43537">
    <property type="entry name" value="TRANSCRIPTIONAL REGULATOR, GNTR FAMILY"/>
    <property type="match status" value="1"/>
</dbReference>
<dbReference type="Pfam" id="PF00392">
    <property type="entry name" value="GntR"/>
    <property type="match status" value="1"/>
</dbReference>
<dbReference type="PANTHER" id="PTHR43537:SF5">
    <property type="entry name" value="UXU OPERON TRANSCRIPTIONAL REGULATOR"/>
    <property type="match status" value="1"/>
</dbReference>
<keyword evidence="2" id="KW-0238">DNA-binding</keyword>
<dbReference type="InterPro" id="IPR036388">
    <property type="entry name" value="WH-like_DNA-bd_sf"/>
</dbReference>
<comment type="caution">
    <text evidence="5">The sequence shown here is derived from an EMBL/GenBank/DDBJ whole genome shotgun (WGS) entry which is preliminary data.</text>
</comment>
<keyword evidence="3" id="KW-0804">Transcription</keyword>
<proteinExistence type="predicted"/>
<dbReference type="InterPro" id="IPR008920">
    <property type="entry name" value="TF_FadR/GntR_C"/>
</dbReference>
<dbReference type="GO" id="GO:0003700">
    <property type="term" value="F:DNA-binding transcription factor activity"/>
    <property type="evidence" value="ECO:0007669"/>
    <property type="project" value="InterPro"/>
</dbReference>
<organism evidence="5 6">
    <name type="scientific">Pseudobacter ginsenosidimutans</name>
    <dbReference type="NCBI Taxonomy" id="661488"/>
    <lineage>
        <taxon>Bacteria</taxon>
        <taxon>Pseudomonadati</taxon>
        <taxon>Bacteroidota</taxon>
        <taxon>Chitinophagia</taxon>
        <taxon>Chitinophagales</taxon>
        <taxon>Chitinophagaceae</taxon>
        <taxon>Pseudobacter</taxon>
    </lineage>
</organism>
<accession>A0A4Q7MWD6</accession>
<gene>
    <name evidence="5" type="ORF">EV199_3366</name>
</gene>
<dbReference type="Gene3D" id="1.10.10.10">
    <property type="entry name" value="Winged helix-like DNA-binding domain superfamily/Winged helix DNA-binding domain"/>
    <property type="match status" value="1"/>
</dbReference>
<dbReference type="CDD" id="cd07377">
    <property type="entry name" value="WHTH_GntR"/>
    <property type="match status" value="1"/>
</dbReference>
<dbReference type="SUPFAM" id="SSF46785">
    <property type="entry name" value="Winged helix' DNA-binding domain"/>
    <property type="match status" value="1"/>
</dbReference>
<sequence>MLQSAVIFEAIFLTPCCTNLQGASVASENIYIRLFMQLKKQAFANSRSFPTFGSSDDMMNSSQPLKRQSLADEVAGRMEQQITRGAYKPGDQLPTEPELMQHFGVGRSSIREAVKILVNRGMVKVQQGVGMFIITTEPKESLSNKLMGAHYQDLNEVRLLLEVKIAEKAAIHRNAKDLSKMKAFLKDRARFAKEKNMEETIQADINFHTAIAEASGNPILIDLYKTIATHMKQSFMDRYKDTSRFLSSQDLHEGLLESITEKDPARALIMATKISTHSK</sequence>
<keyword evidence="1" id="KW-0805">Transcription regulation</keyword>
<evidence type="ECO:0000256" key="1">
    <source>
        <dbReference type="ARBA" id="ARBA00023015"/>
    </source>
</evidence>
<dbReference type="InterPro" id="IPR000524">
    <property type="entry name" value="Tscrpt_reg_HTH_GntR"/>
</dbReference>
<dbReference type="Gene3D" id="1.20.120.530">
    <property type="entry name" value="GntR ligand-binding domain-like"/>
    <property type="match status" value="1"/>
</dbReference>
<dbReference type="PRINTS" id="PR00035">
    <property type="entry name" value="HTHGNTR"/>
</dbReference>
<evidence type="ECO:0000256" key="3">
    <source>
        <dbReference type="ARBA" id="ARBA00023163"/>
    </source>
</evidence>
<evidence type="ECO:0000259" key="4">
    <source>
        <dbReference type="PROSITE" id="PS50949"/>
    </source>
</evidence>
<keyword evidence="6" id="KW-1185">Reference proteome</keyword>